<comment type="caution">
    <text evidence="1">The sequence shown here is derived from an EMBL/GenBank/DDBJ whole genome shotgun (WGS) entry which is preliminary data.</text>
</comment>
<protein>
    <submittedName>
        <fullName evidence="1">Uncharacterized protein</fullName>
    </submittedName>
</protein>
<organism evidence="1 2">
    <name type="scientific">Streptomyces tibetensis</name>
    <dbReference type="NCBI Taxonomy" id="2382123"/>
    <lineage>
        <taxon>Bacteria</taxon>
        <taxon>Bacillati</taxon>
        <taxon>Actinomycetota</taxon>
        <taxon>Actinomycetes</taxon>
        <taxon>Kitasatosporales</taxon>
        <taxon>Streptomycetaceae</taxon>
        <taxon>Streptomyces</taxon>
    </lineage>
</organism>
<proteinExistence type="predicted"/>
<dbReference type="RefSeq" id="WP_389834891.1">
    <property type="nucleotide sequence ID" value="NZ_JBIAJP010000016.1"/>
</dbReference>
<keyword evidence="2" id="KW-1185">Reference proteome</keyword>
<evidence type="ECO:0000313" key="1">
    <source>
        <dbReference type="EMBL" id="MFF0008871.1"/>
    </source>
</evidence>
<gene>
    <name evidence="1" type="ORF">ACFYQT_36355</name>
</gene>
<sequence>MPGAREFGWLGRLPELMQAGGIGVVLATPPQSPRPGWAGCTCSESRMPRGASSRITPWYGRAAISPAD</sequence>
<dbReference type="EMBL" id="JBIAJP010000016">
    <property type="protein sequence ID" value="MFF0008871.1"/>
    <property type="molecule type" value="Genomic_DNA"/>
</dbReference>
<evidence type="ECO:0000313" key="2">
    <source>
        <dbReference type="Proteomes" id="UP001601422"/>
    </source>
</evidence>
<accession>A0ABW6N6G4</accession>
<reference evidence="1 2" key="1">
    <citation type="submission" date="2024-10" db="EMBL/GenBank/DDBJ databases">
        <title>The Natural Products Discovery Center: Release of the First 8490 Sequenced Strains for Exploring Actinobacteria Biosynthetic Diversity.</title>
        <authorList>
            <person name="Kalkreuter E."/>
            <person name="Kautsar S.A."/>
            <person name="Yang D."/>
            <person name="Bader C.D."/>
            <person name="Teijaro C.N."/>
            <person name="Fluegel L."/>
            <person name="Davis C.M."/>
            <person name="Simpson J.R."/>
            <person name="Lauterbach L."/>
            <person name="Steele A.D."/>
            <person name="Gui C."/>
            <person name="Meng S."/>
            <person name="Li G."/>
            <person name="Viehrig K."/>
            <person name="Ye F."/>
            <person name="Su P."/>
            <person name="Kiefer A.F."/>
            <person name="Nichols A."/>
            <person name="Cepeda A.J."/>
            <person name="Yan W."/>
            <person name="Fan B."/>
            <person name="Jiang Y."/>
            <person name="Adhikari A."/>
            <person name="Zheng C.-J."/>
            <person name="Schuster L."/>
            <person name="Cowan T.M."/>
            <person name="Smanski M.J."/>
            <person name="Chevrette M.G."/>
            <person name="De Carvalho L.P.S."/>
            <person name="Shen B."/>
        </authorList>
    </citation>
    <scope>NUCLEOTIDE SEQUENCE [LARGE SCALE GENOMIC DNA]</scope>
    <source>
        <strain evidence="1 2">NPDC005497</strain>
    </source>
</reference>
<name>A0ABW6N6G4_9ACTN</name>
<dbReference type="Proteomes" id="UP001601422">
    <property type="component" value="Unassembled WGS sequence"/>
</dbReference>